<dbReference type="EMBL" id="MAYW01000177">
    <property type="protein sequence ID" value="ODS30785.1"/>
    <property type="molecule type" value="Genomic_DNA"/>
</dbReference>
<sequence>MKVKYKMCCKALICRKLCGARLTTKKIFFATFFNIVMYVKGVEQNNYFFPPNIFQLHDKSKSPSNLNLLSNSTLKS</sequence>
<protein>
    <submittedName>
        <fullName evidence="1">Uncharacterized protein</fullName>
    </submittedName>
</protein>
<evidence type="ECO:0000313" key="1">
    <source>
        <dbReference type="EMBL" id="ODS30785.1"/>
    </source>
</evidence>
<comment type="caution">
    <text evidence="1">The sequence shown here is derived from an EMBL/GenBank/DDBJ whole genome shotgun (WGS) entry which is preliminary data.</text>
</comment>
<proteinExistence type="predicted"/>
<accession>A0A1E3X581</accession>
<gene>
    <name evidence="1" type="ORF">SCARUB_04110</name>
</gene>
<name>A0A1E3X581_9BACT</name>
<evidence type="ECO:0000313" key="2">
    <source>
        <dbReference type="Proteomes" id="UP000094056"/>
    </source>
</evidence>
<dbReference type="Proteomes" id="UP000094056">
    <property type="component" value="Unassembled WGS sequence"/>
</dbReference>
<reference evidence="1 2" key="1">
    <citation type="submission" date="2016-07" db="EMBL/GenBank/DDBJ databases">
        <title>Draft genome of Scalindua rubra, obtained from a brine-seawater interface in the Red Sea, sheds light on salt adaptation in anammox bacteria.</title>
        <authorList>
            <person name="Speth D.R."/>
            <person name="Lagkouvardos I."/>
            <person name="Wang Y."/>
            <person name="Qian P.-Y."/>
            <person name="Dutilh B.E."/>
            <person name="Jetten M.S."/>
        </authorList>
    </citation>
    <scope>NUCLEOTIDE SEQUENCE [LARGE SCALE GENOMIC DNA]</scope>
    <source>
        <strain evidence="1">BSI-1</strain>
    </source>
</reference>
<dbReference type="AlphaFoldDB" id="A0A1E3X581"/>
<organism evidence="1 2">
    <name type="scientific">Candidatus Scalindua rubra</name>
    <dbReference type="NCBI Taxonomy" id="1872076"/>
    <lineage>
        <taxon>Bacteria</taxon>
        <taxon>Pseudomonadati</taxon>
        <taxon>Planctomycetota</taxon>
        <taxon>Candidatus Brocadiia</taxon>
        <taxon>Candidatus Brocadiales</taxon>
        <taxon>Candidatus Scalinduaceae</taxon>
        <taxon>Candidatus Scalindua</taxon>
    </lineage>
</organism>